<keyword evidence="2" id="KW-0472">Membrane</keyword>
<name>A0A6M4PFC9_9ACTN</name>
<dbReference type="RefSeq" id="WP_171151321.1">
    <property type="nucleotide sequence ID" value="NZ_CP053189.1"/>
</dbReference>
<feature type="transmembrane region" description="Helical" evidence="2">
    <location>
        <begin position="273"/>
        <end position="293"/>
    </location>
</feature>
<feature type="transmembrane region" description="Helical" evidence="2">
    <location>
        <begin position="329"/>
        <end position="350"/>
    </location>
</feature>
<reference evidence="3 4" key="1">
    <citation type="submission" date="2020-05" db="EMBL/GenBank/DDBJ databases">
        <authorList>
            <person name="Li K."/>
        </authorList>
    </citation>
    <scope>NUCLEOTIDE SEQUENCE [LARGE SCALE GENOMIC DNA]</scope>
    <source>
        <strain evidence="4">jing01</strain>
    </source>
</reference>
<organism evidence="3 4">
    <name type="scientific">Streptomyces argyrophylli</name>
    <dbReference type="NCBI Taxonomy" id="2726118"/>
    <lineage>
        <taxon>Bacteria</taxon>
        <taxon>Bacillati</taxon>
        <taxon>Actinomycetota</taxon>
        <taxon>Actinomycetes</taxon>
        <taxon>Kitasatosporales</taxon>
        <taxon>Streptomycetaceae</taxon>
        <taxon>Streptomyces</taxon>
    </lineage>
</organism>
<accession>A0A6M4PFC9</accession>
<feature type="region of interest" description="Disordered" evidence="1">
    <location>
        <begin position="1"/>
        <end position="41"/>
    </location>
</feature>
<protein>
    <submittedName>
        <fullName evidence="3">ABC transporter permease</fullName>
    </submittedName>
</protein>
<dbReference type="AlphaFoldDB" id="A0A6M4PFC9"/>
<gene>
    <name evidence="3" type="ORF">HKX69_06050</name>
</gene>
<sequence length="365" mass="37726">MSATASTSRSHPADTDPGPGRHRHHPGPQTDAPPERRGLTGPKAVLKPVITVLTIGLVFVSVFLAAFHTPQAHRLPIAVAASDKTAALFDVRLQRVSPDAFQVDRYPDDASARRAVEHRRAYAALLADGGKPGIVYAGANGPAVSALVAPLGSLCAPACHTAEQKLPVTDILPLSRGDSRGLSVFYASFGLVLAGFLFGQMTYQVAPRLSFGQRLCSLTLFAVVGGLAATLIASTAFGAIPGPFLGIAGLVVLMAGAVAAATVLLIRVFGPAGVPLASIFMLVMGNATSGGVLPPEFLPGWLRPLASVMPAGVGVRALDGIAYFHHDGLTSGILVLSAWIALCVTALYFLDRIAASAAIMHAVRP</sequence>
<evidence type="ECO:0000313" key="3">
    <source>
        <dbReference type="EMBL" id="QJS09134.1"/>
    </source>
</evidence>
<feature type="transmembrane region" description="Helical" evidence="2">
    <location>
        <begin position="244"/>
        <end position="266"/>
    </location>
</feature>
<dbReference type="EMBL" id="CP053189">
    <property type="protein sequence ID" value="QJS09134.1"/>
    <property type="molecule type" value="Genomic_DNA"/>
</dbReference>
<feature type="transmembrane region" description="Helical" evidence="2">
    <location>
        <begin position="45"/>
        <end position="67"/>
    </location>
</feature>
<feature type="transmembrane region" description="Helical" evidence="2">
    <location>
        <begin position="184"/>
        <end position="203"/>
    </location>
</feature>
<evidence type="ECO:0000256" key="1">
    <source>
        <dbReference type="SAM" id="MobiDB-lite"/>
    </source>
</evidence>
<keyword evidence="2" id="KW-0812">Transmembrane</keyword>
<feature type="transmembrane region" description="Helical" evidence="2">
    <location>
        <begin position="215"/>
        <end position="238"/>
    </location>
</feature>
<feature type="compositionally biased region" description="Polar residues" evidence="1">
    <location>
        <begin position="1"/>
        <end position="10"/>
    </location>
</feature>
<evidence type="ECO:0000313" key="4">
    <source>
        <dbReference type="Proteomes" id="UP000502641"/>
    </source>
</evidence>
<proteinExistence type="predicted"/>
<evidence type="ECO:0000256" key="2">
    <source>
        <dbReference type="SAM" id="Phobius"/>
    </source>
</evidence>
<keyword evidence="2" id="KW-1133">Transmembrane helix</keyword>
<keyword evidence="4" id="KW-1185">Reference proteome</keyword>
<dbReference type="KEGG" id="sarg:HKX69_06050"/>
<dbReference type="Proteomes" id="UP000502641">
    <property type="component" value="Chromosome"/>
</dbReference>